<evidence type="ECO:0000256" key="1">
    <source>
        <dbReference type="SAM" id="SignalP"/>
    </source>
</evidence>
<keyword evidence="3" id="KW-1185">Reference proteome</keyword>
<name>A0ABS1JKD8_9BURK</name>
<accession>A0ABS1JKD8</accession>
<dbReference type="EMBL" id="JAEQND010000003">
    <property type="protein sequence ID" value="MBL0424646.1"/>
    <property type="molecule type" value="Genomic_DNA"/>
</dbReference>
<comment type="caution">
    <text evidence="2">The sequence shown here is derived from an EMBL/GenBank/DDBJ whole genome shotgun (WGS) entry which is preliminary data.</text>
</comment>
<keyword evidence="1" id="KW-0732">Signal</keyword>
<evidence type="ECO:0000313" key="3">
    <source>
        <dbReference type="Proteomes" id="UP000622707"/>
    </source>
</evidence>
<dbReference type="Proteomes" id="UP000622707">
    <property type="component" value="Unassembled WGS sequence"/>
</dbReference>
<organism evidence="2 3">
    <name type="scientific">Ramlibacter alkalitolerans</name>
    <dbReference type="NCBI Taxonomy" id="2039631"/>
    <lineage>
        <taxon>Bacteria</taxon>
        <taxon>Pseudomonadati</taxon>
        <taxon>Pseudomonadota</taxon>
        <taxon>Betaproteobacteria</taxon>
        <taxon>Burkholderiales</taxon>
        <taxon>Comamonadaceae</taxon>
        <taxon>Ramlibacter</taxon>
    </lineage>
</organism>
<protein>
    <submittedName>
        <fullName evidence="2">Uncharacterized protein</fullName>
    </submittedName>
</protein>
<gene>
    <name evidence="2" type="ORF">JI746_05945</name>
</gene>
<evidence type="ECO:0000313" key="2">
    <source>
        <dbReference type="EMBL" id="MBL0424646.1"/>
    </source>
</evidence>
<sequence length="236" mass="25437">MPHWLTRITRPLLAATLLLAGAAWADDASKHLAPGFSTRAAGSKLVVVPADMELYSISAGGVIEPRADWTEAAQKNFVQALDGQGKLLGPEVSRLDLPAADEMAEILSLERAVASAIAMHHRNGDMKLQTKGGQLDWSLGDAVKPLKERTGADYALFTWVRDTYASGERKAAMMALALIGAISLGGEQVGHASLVDLNTGRVVWFNEIDRWSGDLREPAPARETVESLLKDFPVLK</sequence>
<feature type="signal peptide" evidence="1">
    <location>
        <begin position="1"/>
        <end position="25"/>
    </location>
</feature>
<feature type="chain" id="PRO_5047525589" evidence="1">
    <location>
        <begin position="26"/>
        <end position="236"/>
    </location>
</feature>
<reference evidence="2 3" key="1">
    <citation type="journal article" date="2017" name="Int. J. Syst. Evol. Microbiol.">
        <title>Ramlibacter alkalitolerans sp. nov., alkali-tolerant bacterium isolated from soil of ginseng.</title>
        <authorList>
            <person name="Lee D.H."/>
            <person name="Cha C.J."/>
        </authorList>
    </citation>
    <scope>NUCLEOTIDE SEQUENCE [LARGE SCALE GENOMIC DNA]</scope>
    <source>
        <strain evidence="2 3">KACC 19305</strain>
    </source>
</reference>
<proteinExistence type="predicted"/>
<dbReference type="RefSeq" id="WP_201687889.1">
    <property type="nucleotide sequence ID" value="NZ_JAEQND010000003.1"/>
</dbReference>